<dbReference type="AlphaFoldDB" id="A0AAV0W709"/>
<reference evidence="1 2" key="1">
    <citation type="submission" date="2023-01" db="EMBL/GenBank/DDBJ databases">
        <authorList>
            <person name="Whitehead M."/>
        </authorList>
    </citation>
    <scope>NUCLEOTIDE SEQUENCE [LARGE SCALE GENOMIC DNA]</scope>
</reference>
<gene>
    <name evidence="1" type="ORF">MEUPH1_LOCUS7883</name>
</gene>
<dbReference type="Proteomes" id="UP001160148">
    <property type="component" value="Unassembled WGS sequence"/>
</dbReference>
<comment type="caution">
    <text evidence="1">The sequence shown here is derived from an EMBL/GenBank/DDBJ whole genome shotgun (WGS) entry which is preliminary data.</text>
</comment>
<proteinExistence type="predicted"/>
<evidence type="ECO:0008006" key="3">
    <source>
        <dbReference type="Google" id="ProtNLM"/>
    </source>
</evidence>
<accession>A0AAV0W709</accession>
<keyword evidence="2" id="KW-1185">Reference proteome</keyword>
<dbReference type="EMBL" id="CARXXK010000001">
    <property type="protein sequence ID" value="CAI6351549.1"/>
    <property type="molecule type" value="Genomic_DNA"/>
</dbReference>
<sequence length="147" mass="17027">MYLLHAILIPTNKKSSTDSQGKKTIVKYSIQDSQNSFMMIAPTAVEIEEMLKRKYNVGDTIQPCIIIVGTVCVPLEILVYFDGIKYKVFSPIKALDICFKIFHVFNIEYPIESVNVWLFVQKFFYNIVNKYDKSCPLVNQIFNEIKL</sequence>
<evidence type="ECO:0000313" key="2">
    <source>
        <dbReference type="Proteomes" id="UP001160148"/>
    </source>
</evidence>
<protein>
    <recommendedName>
        <fullName evidence="3">LAGLIDADG homing endonuclease</fullName>
    </recommendedName>
</protein>
<evidence type="ECO:0000313" key="1">
    <source>
        <dbReference type="EMBL" id="CAI6351549.1"/>
    </source>
</evidence>
<name>A0AAV0W709_9HEMI</name>
<organism evidence="1 2">
    <name type="scientific">Macrosiphum euphorbiae</name>
    <name type="common">potato aphid</name>
    <dbReference type="NCBI Taxonomy" id="13131"/>
    <lineage>
        <taxon>Eukaryota</taxon>
        <taxon>Metazoa</taxon>
        <taxon>Ecdysozoa</taxon>
        <taxon>Arthropoda</taxon>
        <taxon>Hexapoda</taxon>
        <taxon>Insecta</taxon>
        <taxon>Pterygota</taxon>
        <taxon>Neoptera</taxon>
        <taxon>Paraneoptera</taxon>
        <taxon>Hemiptera</taxon>
        <taxon>Sternorrhyncha</taxon>
        <taxon>Aphidomorpha</taxon>
        <taxon>Aphidoidea</taxon>
        <taxon>Aphididae</taxon>
        <taxon>Macrosiphini</taxon>
        <taxon>Macrosiphum</taxon>
    </lineage>
</organism>